<dbReference type="SUPFAM" id="SSF51735">
    <property type="entry name" value="NAD(P)-binding Rossmann-fold domains"/>
    <property type="match status" value="1"/>
</dbReference>
<dbReference type="GO" id="GO:0016491">
    <property type="term" value="F:oxidoreductase activity"/>
    <property type="evidence" value="ECO:0007669"/>
    <property type="project" value="UniProtKB-KW"/>
</dbReference>
<dbReference type="InterPro" id="IPR036291">
    <property type="entry name" value="NAD(P)-bd_dom_sf"/>
</dbReference>
<dbReference type="PANTHER" id="PTHR47706:SF4">
    <property type="entry name" value="NMRA-LIKE DOMAIN-CONTAINING PROTEIN"/>
    <property type="match status" value="1"/>
</dbReference>
<organism evidence="5 6">
    <name type="scientific">Penicillium steckii</name>
    <dbReference type="NCBI Taxonomy" id="303698"/>
    <lineage>
        <taxon>Eukaryota</taxon>
        <taxon>Fungi</taxon>
        <taxon>Dikarya</taxon>
        <taxon>Ascomycota</taxon>
        <taxon>Pezizomycotina</taxon>
        <taxon>Eurotiomycetes</taxon>
        <taxon>Eurotiomycetidae</taxon>
        <taxon>Eurotiales</taxon>
        <taxon>Aspergillaceae</taxon>
        <taxon>Penicillium</taxon>
    </lineage>
</organism>
<dbReference type="PANTHER" id="PTHR47706">
    <property type="entry name" value="NMRA-LIKE FAMILY PROTEIN"/>
    <property type="match status" value="1"/>
</dbReference>
<evidence type="ECO:0000256" key="3">
    <source>
        <dbReference type="ARBA" id="ARBA00023002"/>
    </source>
</evidence>
<dbReference type="InterPro" id="IPR008030">
    <property type="entry name" value="NmrA-like"/>
</dbReference>
<reference evidence="6" key="1">
    <citation type="journal article" date="2017" name="Nat. Microbiol.">
        <title>Global analysis of biosynthetic gene clusters reveals vast potential of secondary metabolite production in Penicillium species.</title>
        <authorList>
            <person name="Nielsen J.C."/>
            <person name="Grijseels S."/>
            <person name="Prigent S."/>
            <person name="Ji B."/>
            <person name="Dainat J."/>
            <person name="Nielsen K.F."/>
            <person name="Frisvad J.C."/>
            <person name="Workman M."/>
            <person name="Nielsen J."/>
        </authorList>
    </citation>
    <scope>NUCLEOTIDE SEQUENCE [LARGE SCALE GENOMIC DNA]</scope>
    <source>
        <strain evidence="6">IBT 24891</strain>
    </source>
</reference>
<dbReference type="OrthoDB" id="10000533at2759"/>
<keyword evidence="6" id="KW-1185">Reference proteome</keyword>
<comment type="similarity">
    <text evidence="1">Belongs to the NmrA-type oxidoreductase family. Isoflavone reductase subfamily.</text>
</comment>
<feature type="domain" description="NmrA-like" evidence="4">
    <location>
        <begin position="4"/>
        <end position="310"/>
    </location>
</feature>
<proteinExistence type="inferred from homology"/>
<evidence type="ECO:0000256" key="2">
    <source>
        <dbReference type="ARBA" id="ARBA00022857"/>
    </source>
</evidence>
<evidence type="ECO:0000313" key="6">
    <source>
        <dbReference type="Proteomes" id="UP000191285"/>
    </source>
</evidence>
<evidence type="ECO:0000313" key="5">
    <source>
        <dbReference type="EMBL" id="OQE20462.1"/>
    </source>
</evidence>
<dbReference type="Proteomes" id="UP000191285">
    <property type="component" value="Unassembled WGS sequence"/>
</dbReference>
<keyword evidence="3" id="KW-0560">Oxidoreductase</keyword>
<dbReference type="EMBL" id="MLKD01000013">
    <property type="protein sequence ID" value="OQE20462.1"/>
    <property type="molecule type" value="Genomic_DNA"/>
</dbReference>
<dbReference type="Pfam" id="PF05368">
    <property type="entry name" value="NmrA"/>
    <property type="match status" value="1"/>
</dbReference>
<name>A0A1V6T2J4_9EURO</name>
<keyword evidence="2" id="KW-0521">NADP</keyword>
<evidence type="ECO:0000259" key="4">
    <source>
        <dbReference type="Pfam" id="PF05368"/>
    </source>
</evidence>
<protein>
    <recommendedName>
        <fullName evidence="4">NmrA-like domain-containing protein</fullName>
    </recommendedName>
</protein>
<accession>A0A1V6T2J4</accession>
<dbReference type="Gene3D" id="3.40.50.720">
    <property type="entry name" value="NAD(P)-binding Rossmann-like Domain"/>
    <property type="match status" value="1"/>
</dbReference>
<comment type="caution">
    <text evidence="5">The sequence shown here is derived from an EMBL/GenBank/DDBJ whole genome shotgun (WGS) entry which is preliminary data.</text>
</comment>
<dbReference type="STRING" id="303698.A0A1V6T2J4"/>
<dbReference type="InterPro" id="IPR051609">
    <property type="entry name" value="NmrA/Isoflavone_reductase-like"/>
</dbReference>
<dbReference type="AlphaFoldDB" id="A0A1V6T2J4"/>
<sequence>MVQIALAGGYGGLGREILDILEETGQHDILVLSRRDKPADETREKIRWAKVDYNSKEQLAEALKGIHTVLSFIVVAQDQGNNSQRNLIDACVASGVKRFAPSEWAGANTDGLPWYAGKTAVQQYLQEINREQRVLEYCCFRPGVLTNYLAYPKRTTNYLETWGIHVDMENRRAILLADAKNPGYLTFTTVKDVASIVSKAVQYQGQWPEVGGIRGDELSMTELVALGERIRGGSFSVEKIKSVQARMGRLTASWHPEMSHSTVAEDVRGSAAKVFTAKTVASIYQGSWKVSNEWNQLLSDYKFTSVEEFLQQWWGDN</sequence>
<gene>
    <name evidence="5" type="ORF">PENSTE_c013G02727</name>
</gene>
<evidence type="ECO:0000256" key="1">
    <source>
        <dbReference type="ARBA" id="ARBA00005725"/>
    </source>
</evidence>